<feature type="transmembrane region" description="Helical" evidence="3">
    <location>
        <begin position="620"/>
        <end position="638"/>
    </location>
</feature>
<dbReference type="InterPro" id="IPR045851">
    <property type="entry name" value="AMP-bd_C_sf"/>
</dbReference>
<dbReference type="Pfam" id="PF00501">
    <property type="entry name" value="AMP-binding"/>
    <property type="match status" value="1"/>
</dbReference>
<evidence type="ECO:0000313" key="6">
    <source>
        <dbReference type="Proteomes" id="UP000242519"/>
    </source>
</evidence>
<dbReference type="InterPro" id="IPR010071">
    <property type="entry name" value="AA_adenyl_dom"/>
</dbReference>
<protein>
    <recommendedName>
        <fullName evidence="4">AMP-dependent synthetase/ligase domain-containing protein</fullName>
    </recommendedName>
</protein>
<keyword evidence="3" id="KW-0812">Transmembrane</keyword>
<sequence>MASPFHGLESLAFSDQLLFNQFGRGSYQHSPFETIHAAFEHIADKHPSITAAEHDGRSISYYELEGAANGLANRLISMGLEPRQRVCLVVERSLPMVIAMLAVLKAGCQYVPLDGQVTAEEALRHIIKDAKTPFILCLEKFRSKVSPLTEPTTRIVILDEHLGDSESLQRPDLQVSGSDGAYVIYTSGSTGRPKGVDVSHGNVTNLLLNSPGNLDIQEGTQVAQLLSISFDMGQWEILGCLMNGGTLLIRTSIWEGVLKRAHTIISTPSILGKVKREDYPNIKVVALAGEPCPQSLADDWSMKATIYNCCGPTEVTIVNTMHRHTSGAELCIGKPIPNTNVYILDEDENPAPIGKTGLMWVGGAAVSRGYLNLPELTATRYKYDRFENDGSVMFNTGDLCRWRPNGTIAHEGRADDQVKIKGFRVELDSVAASMEAAASVWKACAIFSEGVLWGFYSGSTHVDEATVRAVVEQRQPYYAVPSRFVFRKSLPVTLNGKVDKRALLASVSGIPDTPPTSPKIPASRRDPEMAKVLRPPAVFIHAEKEKMQVTVTSGALSSASSSTDTLIHEKFPLPEKKGRHRLRALRYRIFSLYRRIFTVVFFANMLAVYLIMKSRKTGNGLSKISVAVAANLSVAVLIRQEYVINFLFTIACAVPTSWPLWFRKRSAQIYHLGGLHSGCAISSLVWLIVFIAWSTITRPEPAILSVSYLILALMLAIVATAHPAMRIKHHDRFERVHRFAGWTALVLFWVQTVVVTNSFRGRKTLGSALVANPGMWLLATATFSVALPWLHLRRVSVRADVLSAHAVRLYFDYGKPAPGSAIRISERPLVEWHAFATIAKPNEKGFSVLVSNAGDWTSRQIKRAPTKIWVRGIPTFGVAHVVPLFRSVVLVATGSGIGPLLPFMYARKTPCRIFWSTPHPEQNFGSEIISTVKETDPNAVIHDTRTQGRPNMAAITYRLFQESRAEAVVIISNKKLTQMVVYAMESRGIPAYGAIFDS</sequence>
<dbReference type="PANTHER" id="PTHR33927">
    <property type="entry name" value="TRANSMEMBRANE PROTEIN"/>
    <property type="match status" value="1"/>
</dbReference>
<proteinExistence type="predicted"/>
<dbReference type="InterPro" id="IPR020845">
    <property type="entry name" value="AMP-binding_CS"/>
</dbReference>
<dbReference type="PANTHER" id="PTHR33927:SF5">
    <property type="entry name" value="ENZYME, PUTATIVE (AFU_ORTHOLOGUE AFUA_8G01222)-RELATED"/>
    <property type="match status" value="1"/>
</dbReference>
<feature type="domain" description="AMP-dependent synthetase/ligase" evidence="4">
    <location>
        <begin position="39"/>
        <end position="371"/>
    </location>
</feature>
<feature type="transmembrane region" description="Helical" evidence="3">
    <location>
        <begin position="644"/>
        <end position="662"/>
    </location>
</feature>
<feature type="transmembrane region" description="Helical" evidence="3">
    <location>
        <begin position="736"/>
        <end position="754"/>
    </location>
</feature>
<dbReference type="SUPFAM" id="SSF56801">
    <property type="entry name" value="Acetyl-CoA synthetase-like"/>
    <property type="match status" value="1"/>
</dbReference>
<keyword evidence="6" id="KW-1185">Reference proteome</keyword>
<evidence type="ECO:0000256" key="1">
    <source>
        <dbReference type="ARBA" id="ARBA00022450"/>
    </source>
</evidence>
<dbReference type="InterPro" id="IPR000873">
    <property type="entry name" value="AMP-dep_synth/lig_dom"/>
</dbReference>
<dbReference type="InterPro" id="IPR052979">
    <property type="entry name" value="Adenylate-forming_domain"/>
</dbReference>
<evidence type="ECO:0000259" key="4">
    <source>
        <dbReference type="Pfam" id="PF00501"/>
    </source>
</evidence>
<keyword evidence="3" id="KW-1133">Transmembrane helix</keyword>
<gene>
    <name evidence="5" type="ORF">B2J93_6203</name>
</gene>
<evidence type="ECO:0000313" key="5">
    <source>
        <dbReference type="EMBL" id="OWP07424.1"/>
    </source>
</evidence>
<evidence type="ECO:0000256" key="2">
    <source>
        <dbReference type="ARBA" id="ARBA00022553"/>
    </source>
</evidence>
<feature type="transmembrane region" description="Helical" evidence="3">
    <location>
        <begin position="592"/>
        <end position="611"/>
    </location>
</feature>
<keyword evidence="1" id="KW-0596">Phosphopantetheine</keyword>
<accession>A0A218ZHZ6</accession>
<keyword evidence="3" id="KW-0472">Membrane</keyword>
<dbReference type="AlphaFoldDB" id="A0A218ZHZ6"/>
<dbReference type="PROSITE" id="PS00455">
    <property type="entry name" value="AMP_BINDING"/>
    <property type="match status" value="1"/>
</dbReference>
<dbReference type="NCBIfam" id="TIGR01733">
    <property type="entry name" value="AA-adenyl-dom"/>
    <property type="match status" value="1"/>
</dbReference>
<keyword evidence="2" id="KW-0597">Phosphoprotein</keyword>
<comment type="caution">
    <text evidence="5">The sequence shown here is derived from an EMBL/GenBank/DDBJ whole genome shotgun (WGS) entry which is preliminary data.</text>
</comment>
<dbReference type="InterPro" id="IPR042099">
    <property type="entry name" value="ANL_N_sf"/>
</dbReference>
<dbReference type="EMBL" id="MZNU01000006">
    <property type="protein sequence ID" value="OWP07424.1"/>
    <property type="molecule type" value="Genomic_DNA"/>
</dbReference>
<feature type="transmembrane region" description="Helical" evidence="3">
    <location>
        <begin position="774"/>
        <end position="792"/>
    </location>
</feature>
<dbReference type="Proteomes" id="UP000242519">
    <property type="component" value="Unassembled WGS sequence"/>
</dbReference>
<name>A0A218ZHZ6_9HELO</name>
<dbReference type="Gene3D" id="3.30.300.30">
    <property type="match status" value="1"/>
</dbReference>
<dbReference type="STRING" id="503106.A0A218ZHZ6"/>
<organism evidence="5 6">
    <name type="scientific">Diplocarpon coronariae</name>
    <dbReference type="NCBI Taxonomy" id="2795749"/>
    <lineage>
        <taxon>Eukaryota</taxon>
        <taxon>Fungi</taxon>
        <taxon>Dikarya</taxon>
        <taxon>Ascomycota</taxon>
        <taxon>Pezizomycotina</taxon>
        <taxon>Leotiomycetes</taxon>
        <taxon>Helotiales</taxon>
        <taxon>Drepanopezizaceae</taxon>
        <taxon>Diplocarpon</taxon>
    </lineage>
</organism>
<dbReference type="InterPro" id="IPR039261">
    <property type="entry name" value="FNR_nucleotide-bd"/>
</dbReference>
<reference evidence="5 6" key="1">
    <citation type="submission" date="2017-04" db="EMBL/GenBank/DDBJ databases">
        <title>Draft genome sequence of Marssonina coronaria NL1: causal agent of apple blotch.</title>
        <authorList>
            <person name="Cheng Q."/>
        </authorList>
    </citation>
    <scope>NUCLEOTIDE SEQUENCE [LARGE SCALE GENOMIC DNA]</scope>
    <source>
        <strain evidence="5 6">NL1</strain>
    </source>
</reference>
<dbReference type="OrthoDB" id="3142841at2759"/>
<dbReference type="SUPFAM" id="SSF52343">
    <property type="entry name" value="Ferredoxin reductase-like, C-terminal NADP-linked domain"/>
    <property type="match status" value="1"/>
</dbReference>
<feature type="transmembrane region" description="Helical" evidence="3">
    <location>
        <begin position="674"/>
        <end position="696"/>
    </location>
</feature>
<dbReference type="Gene3D" id="3.40.50.12780">
    <property type="entry name" value="N-terminal domain of ligase-like"/>
    <property type="match status" value="1"/>
</dbReference>
<dbReference type="InParanoid" id="A0A218ZHZ6"/>
<feature type="transmembrane region" description="Helical" evidence="3">
    <location>
        <begin position="702"/>
        <end position="724"/>
    </location>
</feature>
<evidence type="ECO:0000256" key="3">
    <source>
        <dbReference type="SAM" id="Phobius"/>
    </source>
</evidence>